<keyword evidence="2" id="KW-1133">Transmembrane helix</keyword>
<name>A0ABD0KC35_9CAEN</name>
<reference evidence="3 4" key="1">
    <citation type="journal article" date="2023" name="Sci. Data">
        <title>Genome assembly of the Korean intertidal mud-creeper Batillaria attramentaria.</title>
        <authorList>
            <person name="Patra A.K."/>
            <person name="Ho P.T."/>
            <person name="Jun S."/>
            <person name="Lee S.J."/>
            <person name="Kim Y."/>
            <person name="Won Y.J."/>
        </authorList>
    </citation>
    <scope>NUCLEOTIDE SEQUENCE [LARGE SCALE GENOMIC DNA]</scope>
    <source>
        <strain evidence="3">Wonlab-2016</strain>
    </source>
</reference>
<evidence type="ECO:0000313" key="4">
    <source>
        <dbReference type="Proteomes" id="UP001519460"/>
    </source>
</evidence>
<feature type="compositionally biased region" description="Basic and acidic residues" evidence="1">
    <location>
        <begin position="19"/>
        <end position="28"/>
    </location>
</feature>
<feature type="transmembrane region" description="Helical" evidence="2">
    <location>
        <begin position="112"/>
        <end position="136"/>
    </location>
</feature>
<keyword evidence="4" id="KW-1185">Reference proteome</keyword>
<sequence length="509" mass="56309">MGEEESEEAVRKISTALSSKDDGKEQKKTQFQRLWEFELWRDDKALKDLEYSQRRTEKQQRRRERKKDRRYRRWKMLYLPAMLGMVGGTVLTLTATLQGLGRGSFLWDARDVVIIVGPVIIASGFICLMLAAGCTFQHEQETRQASKPPEEFIGLLGFVPDKFISRRRSTAVRSISLDTYDMPVPADLDPNRNYILGKARHHPGPRRHLASQSDSTCSDVFLMSQNSYSSTASWVKSLTVTHQQQRGQLTRQQSDSNILTACQQDRSVSATARRCLDDSTGRADAFGSHSDLHVVCTSSLASSGYHSSASDTTSVFLDARATCSRSGSKHVQSTCCSVSSYGCGTQIRNAVTHMKPVPARRMGSIARYSGNTSLCDKSPVAQQQDHDQIRKGRIRPLSGRKCVASGRTFEVRPDVHSSVGDHRPAAGHGIEDPISAGVSDVDSICAQRQHNRGVAFLSAPCAPHPDRRLYPSGRDEHANTAVTRGIPLIVIEPVVSISSFTDVVRCTEV</sequence>
<evidence type="ECO:0000256" key="2">
    <source>
        <dbReference type="SAM" id="Phobius"/>
    </source>
</evidence>
<feature type="region of interest" description="Disordered" evidence="1">
    <location>
        <begin position="1"/>
        <end position="29"/>
    </location>
</feature>
<accession>A0ABD0KC35</accession>
<gene>
    <name evidence="3" type="ORF">BaRGS_00024071</name>
</gene>
<comment type="caution">
    <text evidence="3">The sequence shown here is derived from an EMBL/GenBank/DDBJ whole genome shotgun (WGS) entry which is preliminary data.</text>
</comment>
<evidence type="ECO:0000256" key="1">
    <source>
        <dbReference type="SAM" id="MobiDB-lite"/>
    </source>
</evidence>
<dbReference type="EMBL" id="JACVVK020000206">
    <property type="protein sequence ID" value="KAK7484663.1"/>
    <property type="molecule type" value="Genomic_DNA"/>
</dbReference>
<evidence type="ECO:0008006" key="5">
    <source>
        <dbReference type="Google" id="ProtNLM"/>
    </source>
</evidence>
<organism evidence="3 4">
    <name type="scientific">Batillaria attramentaria</name>
    <dbReference type="NCBI Taxonomy" id="370345"/>
    <lineage>
        <taxon>Eukaryota</taxon>
        <taxon>Metazoa</taxon>
        <taxon>Spiralia</taxon>
        <taxon>Lophotrochozoa</taxon>
        <taxon>Mollusca</taxon>
        <taxon>Gastropoda</taxon>
        <taxon>Caenogastropoda</taxon>
        <taxon>Sorbeoconcha</taxon>
        <taxon>Cerithioidea</taxon>
        <taxon>Batillariidae</taxon>
        <taxon>Batillaria</taxon>
    </lineage>
</organism>
<dbReference type="AlphaFoldDB" id="A0ABD0KC35"/>
<proteinExistence type="predicted"/>
<protein>
    <recommendedName>
        <fullName evidence="5">Transmembrane protein</fullName>
    </recommendedName>
</protein>
<feature type="transmembrane region" description="Helical" evidence="2">
    <location>
        <begin position="76"/>
        <end position="100"/>
    </location>
</feature>
<dbReference type="Proteomes" id="UP001519460">
    <property type="component" value="Unassembled WGS sequence"/>
</dbReference>
<evidence type="ECO:0000313" key="3">
    <source>
        <dbReference type="EMBL" id="KAK7484663.1"/>
    </source>
</evidence>
<keyword evidence="2" id="KW-0472">Membrane</keyword>
<keyword evidence="2" id="KW-0812">Transmembrane</keyword>